<reference evidence="5" key="1">
    <citation type="journal article" date="2020" name="mSystems">
        <title>Genome- and Community-Level Interaction Insights into Carbon Utilization and Element Cycling Functions of Hydrothermarchaeota in Hydrothermal Sediment.</title>
        <authorList>
            <person name="Zhou Z."/>
            <person name="Liu Y."/>
            <person name="Xu W."/>
            <person name="Pan J."/>
            <person name="Luo Z.H."/>
            <person name="Li M."/>
        </authorList>
    </citation>
    <scope>NUCLEOTIDE SEQUENCE [LARGE SCALE GENOMIC DNA]</scope>
    <source>
        <strain evidence="5">SpSt-897</strain>
    </source>
</reference>
<dbReference type="Gene3D" id="3.40.50.300">
    <property type="entry name" value="P-loop containing nucleotide triphosphate hydrolases"/>
    <property type="match status" value="1"/>
</dbReference>
<dbReference type="InterPro" id="IPR003439">
    <property type="entry name" value="ABC_transporter-like_ATP-bd"/>
</dbReference>
<organism evidence="5">
    <name type="scientific">Desulfobacca acetoxidans</name>
    <dbReference type="NCBI Taxonomy" id="60893"/>
    <lineage>
        <taxon>Bacteria</taxon>
        <taxon>Pseudomonadati</taxon>
        <taxon>Thermodesulfobacteriota</taxon>
        <taxon>Desulfobaccia</taxon>
        <taxon>Desulfobaccales</taxon>
        <taxon>Desulfobaccaceae</taxon>
        <taxon>Desulfobacca</taxon>
    </lineage>
</organism>
<dbReference type="FunFam" id="3.40.50.300:FF:000134">
    <property type="entry name" value="Iron-enterobactin ABC transporter ATP-binding protein"/>
    <property type="match status" value="1"/>
</dbReference>
<evidence type="ECO:0000256" key="3">
    <source>
        <dbReference type="ARBA" id="ARBA00022840"/>
    </source>
</evidence>
<evidence type="ECO:0000259" key="4">
    <source>
        <dbReference type="PROSITE" id="PS50893"/>
    </source>
</evidence>
<protein>
    <submittedName>
        <fullName evidence="5">ABC transporter ATP-binding protein</fullName>
    </submittedName>
</protein>
<evidence type="ECO:0000256" key="2">
    <source>
        <dbReference type="ARBA" id="ARBA00022741"/>
    </source>
</evidence>
<dbReference type="CDD" id="cd03235">
    <property type="entry name" value="ABC_Metallic_Cations"/>
    <property type="match status" value="1"/>
</dbReference>
<dbReference type="AlphaFoldDB" id="A0A7C3UYA7"/>
<dbReference type="GO" id="GO:0005524">
    <property type="term" value="F:ATP binding"/>
    <property type="evidence" value="ECO:0007669"/>
    <property type="project" value="UniProtKB-KW"/>
</dbReference>
<dbReference type="InterPro" id="IPR017871">
    <property type="entry name" value="ABC_transporter-like_CS"/>
</dbReference>
<dbReference type="InterPro" id="IPR027417">
    <property type="entry name" value="P-loop_NTPase"/>
</dbReference>
<gene>
    <name evidence="5" type="ORF">ENW96_05045</name>
</gene>
<keyword evidence="1" id="KW-0813">Transport</keyword>
<dbReference type="EMBL" id="DTMF01000130">
    <property type="protein sequence ID" value="HGF33743.1"/>
    <property type="molecule type" value="Genomic_DNA"/>
</dbReference>
<dbReference type="InterPro" id="IPR003593">
    <property type="entry name" value="AAA+_ATPase"/>
</dbReference>
<dbReference type="GO" id="GO:0016887">
    <property type="term" value="F:ATP hydrolysis activity"/>
    <property type="evidence" value="ECO:0007669"/>
    <property type="project" value="InterPro"/>
</dbReference>
<dbReference type="PROSITE" id="PS00211">
    <property type="entry name" value="ABC_TRANSPORTER_1"/>
    <property type="match status" value="1"/>
</dbReference>
<comment type="caution">
    <text evidence="5">The sequence shown here is derived from an EMBL/GenBank/DDBJ whole genome shotgun (WGS) entry which is preliminary data.</text>
</comment>
<keyword evidence="2" id="KW-0547">Nucleotide-binding</keyword>
<name>A0A7C3UYA7_9BACT</name>
<dbReference type="SUPFAM" id="SSF52540">
    <property type="entry name" value="P-loop containing nucleoside triphosphate hydrolases"/>
    <property type="match status" value="1"/>
</dbReference>
<accession>A0A7C3UYA7</accession>
<evidence type="ECO:0000313" key="5">
    <source>
        <dbReference type="EMBL" id="HGF33743.1"/>
    </source>
</evidence>
<dbReference type="PROSITE" id="PS50893">
    <property type="entry name" value="ABC_TRANSPORTER_2"/>
    <property type="match status" value="1"/>
</dbReference>
<sequence>MSPAAIQIRHLWVSYNHQPVLEDINLDIEENTCVGVLGPNGAGKSTLLKVILGLIAPTRGEILVFGENPRQGRNRGNFIGYLPQRPLSNPHFPVNALDVVLMGRYGRIGLGRRPKKEDRDAALAHLERLGIRHLADRPISELSGGEQQRVFIARALAVNPHLLVLDEPTISLDTCSQDEVYDLVKRLKDELHLTVIMVSHDIGAVASHVDDIVCLNRRVHVHSPPPVGRLALESTFGCAVEYLFHGEIPHRVVRVRDD</sequence>
<evidence type="ECO:0000256" key="1">
    <source>
        <dbReference type="ARBA" id="ARBA00022448"/>
    </source>
</evidence>
<dbReference type="Pfam" id="PF00005">
    <property type="entry name" value="ABC_tran"/>
    <property type="match status" value="1"/>
</dbReference>
<dbReference type="InterPro" id="IPR050153">
    <property type="entry name" value="Metal_Ion_Import_ABC"/>
</dbReference>
<proteinExistence type="predicted"/>
<keyword evidence="3 5" id="KW-0067">ATP-binding</keyword>
<dbReference type="SMART" id="SM00382">
    <property type="entry name" value="AAA"/>
    <property type="match status" value="1"/>
</dbReference>
<feature type="domain" description="ABC transporter" evidence="4">
    <location>
        <begin position="6"/>
        <end position="242"/>
    </location>
</feature>
<dbReference type="PANTHER" id="PTHR42734">
    <property type="entry name" value="METAL TRANSPORT SYSTEM ATP-BINDING PROTEIN TM_0124-RELATED"/>
    <property type="match status" value="1"/>
</dbReference>